<dbReference type="Proteomes" id="UP000254055">
    <property type="component" value="Unassembled WGS sequence"/>
</dbReference>
<evidence type="ECO:0000313" key="1">
    <source>
        <dbReference type="EMBL" id="SUA48876.1"/>
    </source>
</evidence>
<sequence length="303" mass="35454">MPAGFGKICQDCYWIGKLARRLNILKIDIRGKAWQQQFEIFTEWLAQDIGNDKAAMTLVRYLPFFVEASERWKEIPAYSEIMLHFKPKKMRQYLKVKQWMEANWHNDVDDSVRVDLAEQDRIKTFEARLEDFPKAKALFGSYQNVLMKKCESGKTKLKSVRLALQPTVGLLEKTGRLPIQTEVDAYLKEKPGQRAAITGFLNHLNKEYGLNLKAIAVVNKRQQQGRQKAAMERKLIAYMIKCREKPSAFKQRIWLKMAMPYFHKCALESRSRITQVGDMYRIEQSGQVYNVPCFYQKNRILDA</sequence>
<proteinExistence type="predicted"/>
<accession>A0A378X5I9</accession>
<dbReference type="EMBL" id="UGRS01000003">
    <property type="protein sequence ID" value="SUA48876.1"/>
    <property type="molecule type" value="Genomic_DNA"/>
</dbReference>
<reference evidence="1 2" key="1">
    <citation type="submission" date="2018-06" db="EMBL/GenBank/DDBJ databases">
        <authorList>
            <consortium name="Pathogen Informatics"/>
            <person name="Doyle S."/>
        </authorList>
    </citation>
    <scope>NUCLEOTIDE SEQUENCE [LARGE SCALE GENOMIC DNA]</scope>
    <source>
        <strain evidence="1 2">NCTC12229</strain>
    </source>
</reference>
<organism evidence="1 2">
    <name type="scientific">Neisseria zoodegmatis</name>
    <dbReference type="NCBI Taxonomy" id="326523"/>
    <lineage>
        <taxon>Bacteria</taxon>
        <taxon>Pseudomonadati</taxon>
        <taxon>Pseudomonadota</taxon>
        <taxon>Betaproteobacteria</taxon>
        <taxon>Neisseriales</taxon>
        <taxon>Neisseriaceae</taxon>
        <taxon>Neisseria</taxon>
    </lineage>
</organism>
<gene>
    <name evidence="1" type="ORF">NCTC12229_02300</name>
</gene>
<protein>
    <submittedName>
        <fullName evidence="1">Uncharacterized protein</fullName>
    </submittedName>
</protein>
<evidence type="ECO:0000313" key="2">
    <source>
        <dbReference type="Proteomes" id="UP000254055"/>
    </source>
</evidence>
<name>A0A378X5I9_9NEIS</name>
<dbReference type="AlphaFoldDB" id="A0A378X5I9"/>